<proteinExistence type="inferred from homology"/>
<sequence>MSEVIGVIGAGYVGAATAAGFAHLGYSVAVVDTDAAKVDGILCGRSGLTEPGLDDLIEAAHENSTITASTSYSVLTDATIVFVCVPTPMRSDGAADLTFIDTALSGVEPYLEPDDVVVLKSTVPVGTGDAVAERLGSAGVHVVNNPEFLREGHTVEDFLAPDRVVVGGDPAAIKRVTALYRSLHSPIVEVDRASAELAKYACNSFLALKLSFVDELATLAERVGADITEVTDVMAHDDRIGSHFLSPGPGWGGSCFPKDTRALISTATSVERPMRTLAAAVDANEAQTQRIAALIADRLDEPDAAVTLLGLTFKAGTADLRESPALDIALTLSKQGVRVFAHDPTITSAESLVARMPLENPADPSQPTLPVILADPYALDVDTRVIAIVTEWNDYRSLQWSLVAARCPHAVVIDTRGIVDAALVRSAGLQLYRIGIAEDWL</sequence>
<comment type="similarity">
    <text evidence="2 7">Belongs to the UDP-glucose/GDP-mannose dehydrogenase family.</text>
</comment>
<dbReference type="GO" id="GO:0016491">
    <property type="term" value="F:oxidoreductase activity"/>
    <property type="evidence" value="ECO:0007669"/>
    <property type="project" value="UniProtKB-KW"/>
</dbReference>
<comment type="catalytic activity">
    <reaction evidence="6 7">
        <text>UDP-alpha-D-glucose + 2 NAD(+) + H2O = UDP-alpha-D-glucuronate + 2 NADH + 3 H(+)</text>
        <dbReference type="Rhea" id="RHEA:23596"/>
        <dbReference type="ChEBI" id="CHEBI:15377"/>
        <dbReference type="ChEBI" id="CHEBI:15378"/>
        <dbReference type="ChEBI" id="CHEBI:57540"/>
        <dbReference type="ChEBI" id="CHEBI:57945"/>
        <dbReference type="ChEBI" id="CHEBI:58052"/>
        <dbReference type="ChEBI" id="CHEBI:58885"/>
        <dbReference type="EC" id="1.1.1.22"/>
    </reaction>
</comment>
<dbReference type="SMART" id="SM00984">
    <property type="entry name" value="UDPG_MGDP_dh_C"/>
    <property type="match status" value="1"/>
</dbReference>
<comment type="pathway">
    <text evidence="1">Nucleotide-sugar biosynthesis; UDP-alpha-D-glucuronate biosynthesis; UDP-alpha-D-glucuronate from UDP-alpha-D-glucose: step 1/1.</text>
</comment>
<dbReference type="PANTHER" id="PTHR43750:SF3">
    <property type="entry name" value="UDP-GLUCOSE 6-DEHYDROGENASE TUAD"/>
    <property type="match status" value="1"/>
</dbReference>
<dbReference type="EMBL" id="CP147846">
    <property type="protein sequence ID" value="WXG69393.1"/>
    <property type="molecule type" value="Genomic_DNA"/>
</dbReference>
<feature type="domain" description="UDP-glucose/GDP-mannose dehydrogenase C-terminal" evidence="8">
    <location>
        <begin position="307"/>
        <end position="421"/>
    </location>
</feature>
<dbReference type="Proteomes" id="UP001432000">
    <property type="component" value="Chromosome"/>
</dbReference>
<accession>A0ABZ2PJN5</accession>
<dbReference type="SUPFAM" id="SSF52413">
    <property type="entry name" value="UDP-glucose/GDP-mannose dehydrogenase C-terminal domain"/>
    <property type="match status" value="1"/>
</dbReference>
<dbReference type="Gene3D" id="1.20.5.100">
    <property type="entry name" value="Cytochrome c1, transmembrane anchor, C-terminal"/>
    <property type="match status" value="1"/>
</dbReference>
<dbReference type="SUPFAM" id="SSF51735">
    <property type="entry name" value="NAD(P)-binding Rossmann-fold domains"/>
    <property type="match status" value="1"/>
</dbReference>
<dbReference type="InterPro" id="IPR001732">
    <property type="entry name" value="UDP-Glc/GDP-Man_DH_N"/>
</dbReference>
<reference evidence="9 10" key="1">
    <citation type="submission" date="2024-03" db="EMBL/GenBank/DDBJ databases">
        <title>Natural products discovery in diverse microorganisms through a two-stage MS feature dereplication strategy.</title>
        <authorList>
            <person name="Zhang R."/>
        </authorList>
    </citation>
    <scope>NUCLEOTIDE SEQUENCE [LARGE SCALE GENOMIC DNA]</scope>
    <source>
        <strain evidence="9 10">18930</strain>
    </source>
</reference>
<gene>
    <name evidence="9" type="ORF">WDS16_02185</name>
</gene>
<evidence type="ECO:0000259" key="8">
    <source>
        <dbReference type="SMART" id="SM00984"/>
    </source>
</evidence>
<keyword evidence="10" id="KW-1185">Reference proteome</keyword>
<dbReference type="InterPro" id="IPR036220">
    <property type="entry name" value="UDP-Glc/GDP-Man_DH_C_sf"/>
</dbReference>
<dbReference type="InterPro" id="IPR008927">
    <property type="entry name" value="6-PGluconate_DH-like_C_sf"/>
</dbReference>
<dbReference type="Pfam" id="PF03720">
    <property type="entry name" value="UDPG_MGDP_dh_C"/>
    <property type="match status" value="1"/>
</dbReference>
<dbReference type="InterPro" id="IPR036291">
    <property type="entry name" value="NAD(P)-bd_dom_sf"/>
</dbReference>
<dbReference type="InterPro" id="IPR028357">
    <property type="entry name" value="UDPglc_DH_bac"/>
</dbReference>
<keyword evidence="5 7" id="KW-0520">NAD</keyword>
<dbReference type="PIRSF" id="PIRSF000124">
    <property type="entry name" value="UDPglc_GDPman_dh"/>
    <property type="match status" value="1"/>
</dbReference>
<evidence type="ECO:0000256" key="2">
    <source>
        <dbReference type="ARBA" id="ARBA00006601"/>
    </source>
</evidence>
<evidence type="ECO:0000256" key="6">
    <source>
        <dbReference type="ARBA" id="ARBA00047473"/>
    </source>
</evidence>
<dbReference type="RefSeq" id="WP_338890154.1">
    <property type="nucleotide sequence ID" value="NZ_CP147846.1"/>
</dbReference>
<dbReference type="Gene3D" id="3.40.50.720">
    <property type="entry name" value="NAD(P)-binding Rossmann-like Domain"/>
    <property type="match status" value="2"/>
</dbReference>
<evidence type="ECO:0000256" key="5">
    <source>
        <dbReference type="ARBA" id="ARBA00023027"/>
    </source>
</evidence>
<dbReference type="InterPro" id="IPR014026">
    <property type="entry name" value="UDP-Glc/GDP-Man_DH_dimer"/>
</dbReference>
<dbReference type="Pfam" id="PF00984">
    <property type="entry name" value="UDPG_MGDP_dh"/>
    <property type="match status" value="1"/>
</dbReference>
<evidence type="ECO:0000256" key="3">
    <source>
        <dbReference type="ARBA" id="ARBA00012954"/>
    </source>
</evidence>
<keyword evidence="4 7" id="KW-0560">Oxidoreductase</keyword>
<dbReference type="InterPro" id="IPR014027">
    <property type="entry name" value="UDP-Glc/GDP-Man_DH_C"/>
</dbReference>
<dbReference type="InterPro" id="IPR017476">
    <property type="entry name" value="UDP-Glc/GDP-Man"/>
</dbReference>
<evidence type="ECO:0000256" key="7">
    <source>
        <dbReference type="PIRNR" id="PIRNR000124"/>
    </source>
</evidence>
<dbReference type="NCBIfam" id="TIGR03026">
    <property type="entry name" value="NDP-sugDHase"/>
    <property type="match status" value="1"/>
</dbReference>
<protein>
    <recommendedName>
        <fullName evidence="3 7">UDP-glucose 6-dehydrogenase</fullName>
        <ecNumber evidence="3 7">1.1.1.22</ecNumber>
    </recommendedName>
</protein>
<dbReference type="Pfam" id="PF03721">
    <property type="entry name" value="UDPG_MGDP_dh_N"/>
    <property type="match status" value="1"/>
</dbReference>
<evidence type="ECO:0000313" key="10">
    <source>
        <dbReference type="Proteomes" id="UP001432000"/>
    </source>
</evidence>
<dbReference type="PIRSF" id="PIRSF500134">
    <property type="entry name" value="UDPglc_DH_bac"/>
    <property type="match status" value="1"/>
</dbReference>
<dbReference type="PANTHER" id="PTHR43750">
    <property type="entry name" value="UDP-GLUCOSE 6-DEHYDROGENASE TUAD"/>
    <property type="match status" value="1"/>
</dbReference>
<organism evidence="9 10">
    <name type="scientific">Rhodococcus sovatensis</name>
    <dbReference type="NCBI Taxonomy" id="1805840"/>
    <lineage>
        <taxon>Bacteria</taxon>
        <taxon>Bacillati</taxon>
        <taxon>Actinomycetota</taxon>
        <taxon>Actinomycetes</taxon>
        <taxon>Mycobacteriales</taxon>
        <taxon>Nocardiaceae</taxon>
        <taxon>Rhodococcus</taxon>
    </lineage>
</organism>
<evidence type="ECO:0000256" key="1">
    <source>
        <dbReference type="ARBA" id="ARBA00004701"/>
    </source>
</evidence>
<dbReference type="SUPFAM" id="SSF48179">
    <property type="entry name" value="6-phosphogluconate dehydrogenase C-terminal domain-like"/>
    <property type="match status" value="1"/>
</dbReference>
<name>A0ABZ2PJN5_9NOCA</name>
<dbReference type="EC" id="1.1.1.22" evidence="3 7"/>
<evidence type="ECO:0000256" key="4">
    <source>
        <dbReference type="ARBA" id="ARBA00023002"/>
    </source>
</evidence>
<evidence type="ECO:0000313" key="9">
    <source>
        <dbReference type="EMBL" id="WXG69393.1"/>
    </source>
</evidence>